<keyword evidence="7" id="KW-0539">Nucleus</keyword>
<dbReference type="KEGG" id="spu:575362"/>
<evidence type="ECO:0000256" key="2">
    <source>
        <dbReference type="ARBA" id="ARBA00022664"/>
    </source>
</evidence>
<dbReference type="Proteomes" id="UP000007110">
    <property type="component" value="Unassembled WGS sequence"/>
</dbReference>
<keyword evidence="12" id="KW-1185">Reference proteome</keyword>
<keyword evidence="3" id="KW-0677">Repeat</keyword>
<dbReference type="SUPFAM" id="SSF54928">
    <property type="entry name" value="RNA-binding domain, RBD"/>
    <property type="match status" value="2"/>
</dbReference>
<evidence type="ECO:0000256" key="5">
    <source>
        <dbReference type="ARBA" id="ARBA00023163"/>
    </source>
</evidence>
<keyword evidence="6" id="KW-0508">mRNA splicing</keyword>
<dbReference type="CDD" id="cd19609">
    <property type="entry name" value="NTD_TDP-43"/>
    <property type="match status" value="1"/>
</dbReference>
<dbReference type="AlphaFoldDB" id="A0A7M7NZU7"/>
<dbReference type="PANTHER" id="PTHR48033">
    <property type="entry name" value="RNA-BINDING (RRM/RBD/RNP MOTIFS) FAMILY PROTEIN"/>
    <property type="match status" value="1"/>
</dbReference>
<sequence>MADYIQTTEDENDPEATIELPAEPPSPEGASILLSTIVAQFPGATGLKYRNPESGTMRGLRVVEGRVMAPDGVWQNHLYVVTFPKENKRKGDDTRELPVGKTRKTDDRRTSDLIVLGLDFNTTVEGMKDYFSQYGELVMTQLKKDPKGKSKGFGFIRYRDIESQNAVNNKRHKIDDRWCEVKYPDSQVEQPEKRKLFVGRLSPDVKEDDIYQYFAKIGEVTDVFIPKEFRGFAFVTLENAQIAQSLIGQDHIINGNSVLINYADPKNKQGQNPHQQGGRPPFGGRDGGGGGFSQGGRGGYQNEYFRNKQGGGGNDGSGSGGYGGGGYNNMNTQGQGQMIPNNPQGGGGGMGNPAAAAMGILNPQGNMNQNQLNQAVLAAALNQAGLGMVGSLLMGGGAGMNALQAQATMAQSAAQGNPQTTPQAQNNPALAADSTAYQAQQQAAAMGWGAGNPAQGAGDGTGGQFYGAGGKQASGW</sequence>
<dbReference type="GO" id="GO:0003723">
    <property type="term" value="F:RNA binding"/>
    <property type="evidence" value="ECO:0000318"/>
    <property type="project" value="GO_Central"/>
</dbReference>
<dbReference type="InterPro" id="IPR000504">
    <property type="entry name" value="RRM_dom"/>
</dbReference>
<evidence type="ECO:0000313" key="11">
    <source>
        <dbReference type="EnsemblMetazoa" id="XP_030843049"/>
    </source>
</evidence>
<keyword evidence="5" id="KW-0804">Transcription</keyword>
<dbReference type="InterPro" id="IPR041105">
    <property type="entry name" value="TDP-43_N"/>
</dbReference>
<dbReference type="GO" id="GO:0000785">
    <property type="term" value="C:chromatin"/>
    <property type="evidence" value="ECO:0000318"/>
    <property type="project" value="GO_Central"/>
</dbReference>
<dbReference type="RefSeq" id="XP_030843049.1">
    <property type="nucleotide sequence ID" value="XM_030987189.1"/>
</dbReference>
<dbReference type="PROSITE" id="PS50102">
    <property type="entry name" value="RRM"/>
    <property type="match status" value="2"/>
</dbReference>
<dbReference type="GO" id="GO:0006397">
    <property type="term" value="P:mRNA processing"/>
    <property type="evidence" value="ECO:0007669"/>
    <property type="project" value="UniProtKB-KW"/>
</dbReference>
<dbReference type="Pfam" id="PF18694">
    <property type="entry name" value="TDP-43_N"/>
    <property type="match status" value="1"/>
</dbReference>
<evidence type="ECO:0000256" key="6">
    <source>
        <dbReference type="ARBA" id="ARBA00023187"/>
    </source>
</evidence>
<dbReference type="Gene3D" id="3.30.70.330">
    <property type="match status" value="2"/>
</dbReference>
<dbReference type="EnsemblMetazoa" id="XM_030987189">
    <property type="protein sequence ID" value="XP_030843049"/>
    <property type="gene ID" value="LOC115924609"/>
</dbReference>
<evidence type="ECO:0000256" key="8">
    <source>
        <dbReference type="PROSITE-ProRule" id="PRU00176"/>
    </source>
</evidence>
<feature type="domain" description="RRM" evidence="10">
    <location>
        <begin position="194"/>
        <end position="265"/>
    </location>
</feature>
<dbReference type="Pfam" id="PF00076">
    <property type="entry name" value="RRM_1"/>
    <property type="match status" value="2"/>
</dbReference>
<name>A0A7M7NZU7_STRPU</name>
<dbReference type="GeneID" id="575362"/>
<keyword evidence="4" id="KW-0805">Transcription regulation</keyword>
<dbReference type="GO" id="GO:0008380">
    <property type="term" value="P:RNA splicing"/>
    <property type="evidence" value="ECO:0007669"/>
    <property type="project" value="UniProtKB-KW"/>
</dbReference>
<feature type="compositionally biased region" description="Gly residues" evidence="9">
    <location>
        <begin position="280"/>
        <end position="299"/>
    </location>
</feature>
<dbReference type="InParanoid" id="A0A7M7NZU7"/>
<evidence type="ECO:0000313" key="12">
    <source>
        <dbReference type="Proteomes" id="UP000007110"/>
    </source>
</evidence>
<evidence type="ECO:0000256" key="4">
    <source>
        <dbReference type="ARBA" id="ARBA00023015"/>
    </source>
</evidence>
<dbReference type="GO" id="GO:0005654">
    <property type="term" value="C:nucleoplasm"/>
    <property type="evidence" value="ECO:0000318"/>
    <property type="project" value="GO_Central"/>
</dbReference>
<evidence type="ECO:0000256" key="3">
    <source>
        <dbReference type="ARBA" id="ARBA00022737"/>
    </source>
</evidence>
<feature type="compositionally biased region" description="Gly residues" evidence="9">
    <location>
        <begin position="309"/>
        <end position="327"/>
    </location>
</feature>
<evidence type="ECO:0000256" key="1">
    <source>
        <dbReference type="ARBA" id="ARBA00004123"/>
    </source>
</evidence>
<reference evidence="12" key="1">
    <citation type="submission" date="2015-02" db="EMBL/GenBank/DDBJ databases">
        <title>Genome sequencing for Strongylocentrotus purpuratus.</title>
        <authorList>
            <person name="Murali S."/>
            <person name="Liu Y."/>
            <person name="Vee V."/>
            <person name="English A."/>
            <person name="Wang M."/>
            <person name="Skinner E."/>
            <person name="Han Y."/>
            <person name="Muzny D.M."/>
            <person name="Worley K.C."/>
            <person name="Gibbs R.A."/>
        </authorList>
    </citation>
    <scope>NUCLEOTIDE SEQUENCE</scope>
</reference>
<dbReference type="GeneID" id="115924609"/>
<protein>
    <recommendedName>
        <fullName evidence="10">RRM domain-containing protein</fullName>
    </recommendedName>
</protein>
<proteinExistence type="predicted"/>
<dbReference type="SMART" id="SM00360">
    <property type="entry name" value="RRM"/>
    <property type="match status" value="2"/>
</dbReference>
<dbReference type="InterPro" id="IPR035979">
    <property type="entry name" value="RBD_domain_sf"/>
</dbReference>
<dbReference type="OrthoDB" id="2020831at2759"/>
<dbReference type="GO" id="GO:0010468">
    <property type="term" value="P:regulation of gene expression"/>
    <property type="evidence" value="ECO:0000318"/>
    <property type="project" value="GO_Central"/>
</dbReference>
<dbReference type="CDD" id="cd12322">
    <property type="entry name" value="RRM2_TDP43"/>
    <property type="match status" value="1"/>
</dbReference>
<feature type="compositionally biased region" description="Low complexity" evidence="9">
    <location>
        <begin position="328"/>
        <end position="343"/>
    </location>
</feature>
<accession>A0A7M7NZU7</accession>
<dbReference type="OMA" id="YHNNGSN"/>
<evidence type="ECO:0000259" key="10">
    <source>
        <dbReference type="PROSITE" id="PS50102"/>
    </source>
</evidence>
<dbReference type="PANTHER" id="PTHR48033:SF9">
    <property type="entry name" value="TAR DNA-BINDING PROTEIN 43"/>
    <property type="match status" value="1"/>
</dbReference>
<keyword evidence="2" id="KW-0507">mRNA processing</keyword>
<dbReference type="KEGG" id="spu:115924609"/>
<evidence type="ECO:0000256" key="7">
    <source>
        <dbReference type="ARBA" id="ARBA00023242"/>
    </source>
</evidence>
<evidence type="ECO:0000256" key="9">
    <source>
        <dbReference type="SAM" id="MobiDB-lite"/>
    </source>
</evidence>
<comment type="subcellular location">
    <subcellularLocation>
        <location evidence="1">Nucleus</location>
    </subcellularLocation>
</comment>
<dbReference type="EnsemblMetazoa" id="XM_030987212">
    <property type="protein sequence ID" value="XP_030843072"/>
    <property type="gene ID" value="LOC575362"/>
</dbReference>
<feature type="domain" description="RRM" evidence="10">
    <location>
        <begin position="111"/>
        <end position="186"/>
    </location>
</feature>
<keyword evidence="8" id="KW-0694">RNA-binding</keyword>
<dbReference type="RefSeq" id="XP_030843072.1">
    <property type="nucleotide sequence ID" value="XM_030987212.1"/>
</dbReference>
<feature type="region of interest" description="Disordered" evidence="9">
    <location>
        <begin position="263"/>
        <end position="350"/>
    </location>
</feature>
<reference evidence="11" key="2">
    <citation type="submission" date="2021-01" db="UniProtKB">
        <authorList>
            <consortium name="EnsemblMetazoa"/>
        </authorList>
    </citation>
    <scope>IDENTIFICATION</scope>
</reference>
<dbReference type="InterPro" id="IPR012677">
    <property type="entry name" value="Nucleotide-bd_a/b_plait_sf"/>
</dbReference>
<dbReference type="FunFam" id="3.30.70.330:FF:001071">
    <property type="entry name" value="Tar DNA-binding protein homolog 1"/>
    <property type="match status" value="1"/>
</dbReference>
<organism evidence="11 12">
    <name type="scientific">Strongylocentrotus purpuratus</name>
    <name type="common">Purple sea urchin</name>
    <dbReference type="NCBI Taxonomy" id="7668"/>
    <lineage>
        <taxon>Eukaryota</taxon>
        <taxon>Metazoa</taxon>
        <taxon>Echinodermata</taxon>
        <taxon>Eleutherozoa</taxon>
        <taxon>Echinozoa</taxon>
        <taxon>Echinoidea</taxon>
        <taxon>Euechinoidea</taxon>
        <taxon>Echinacea</taxon>
        <taxon>Camarodonta</taxon>
        <taxon>Echinidea</taxon>
        <taxon>Strongylocentrotidae</taxon>
        <taxon>Strongylocentrotus</taxon>
    </lineage>
</organism>